<protein>
    <submittedName>
        <fullName evidence="1">Uncharacterized protein</fullName>
    </submittedName>
</protein>
<dbReference type="Proteomes" id="UP000494040">
    <property type="component" value="Unassembled WGS sequence"/>
</dbReference>
<reference evidence="1" key="1">
    <citation type="submission" date="2022-01" db="UniProtKB">
        <authorList>
            <consortium name="EnsemblMetazoa"/>
        </authorList>
    </citation>
    <scope>IDENTIFICATION</scope>
</reference>
<keyword evidence="2" id="KW-1185">Reference proteome</keyword>
<dbReference type="AlphaFoldDB" id="A0A8I6S6I3"/>
<sequence>MGSTASKRPSNTIVNEMYCQTLDPILAFTPMKNKKDLYYEIRCDCDNKLYDGVVLADEREMPKSDALTDSDKEVQTVEGRCEEGVPGCSGQVVQAKKCRRRGSFENGKDTTLESRNWRRMSTHPFINFLRTFRRNSPPKMNIHMIARQGRIVWRQMSPLCKLPFIEQARRARCRGYIN</sequence>
<dbReference type="GeneID" id="106671927"/>
<dbReference type="OrthoDB" id="6629516at2759"/>
<accession>A0A8I6S6I3</accession>
<dbReference type="RefSeq" id="XP_014258397.1">
    <property type="nucleotide sequence ID" value="XM_014402911.1"/>
</dbReference>
<name>A0A8I6S6I3_CIMLE</name>
<organism evidence="1 2">
    <name type="scientific">Cimex lectularius</name>
    <name type="common">Bed bug</name>
    <name type="synonym">Acanthia lectularia</name>
    <dbReference type="NCBI Taxonomy" id="79782"/>
    <lineage>
        <taxon>Eukaryota</taxon>
        <taxon>Metazoa</taxon>
        <taxon>Ecdysozoa</taxon>
        <taxon>Arthropoda</taxon>
        <taxon>Hexapoda</taxon>
        <taxon>Insecta</taxon>
        <taxon>Pterygota</taxon>
        <taxon>Neoptera</taxon>
        <taxon>Paraneoptera</taxon>
        <taxon>Hemiptera</taxon>
        <taxon>Heteroptera</taxon>
        <taxon>Panheteroptera</taxon>
        <taxon>Cimicomorpha</taxon>
        <taxon>Cimicidae</taxon>
        <taxon>Cimex</taxon>
    </lineage>
</organism>
<proteinExistence type="predicted"/>
<dbReference type="EnsemblMetazoa" id="XM_014402911.1">
    <property type="protein sequence ID" value="XP_014258397.1"/>
    <property type="gene ID" value="LOC106671927"/>
</dbReference>
<dbReference type="KEGG" id="clec:106671927"/>
<evidence type="ECO:0000313" key="1">
    <source>
        <dbReference type="EnsemblMetazoa" id="XP_014258397.1"/>
    </source>
</evidence>
<evidence type="ECO:0000313" key="2">
    <source>
        <dbReference type="Proteomes" id="UP000494040"/>
    </source>
</evidence>